<dbReference type="EMBL" id="SPHZ02000001">
    <property type="protein sequence ID" value="KAF0932068.1"/>
    <property type="molecule type" value="Genomic_DNA"/>
</dbReference>
<proteinExistence type="predicted"/>
<protein>
    <submittedName>
        <fullName evidence="1">Uncharacterized protein</fullName>
    </submittedName>
</protein>
<organism evidence="1 2">
    <name type="scientific">Oryza meyeriana var. granulata</name>
    <dbReference type="NCBI Taxonomy" id="110450"/>
    <lineage>
        <taxon>Eukaryota</taxon>
        <taxon>Viridiplantae</taxon>
        <taxon>Streptophyta</taxon>
        <taxon>Embryophyta</taxon>
        <taxon>Tracheophyta</taxon>
        <taxon>Spermatophyta</taxon>
        <taxon>Magnoliopsida</taxon>
        <taxon>Liliopsida</taxon>
        <taxon>Poales</taxon>
        <taxon>Poaceae</taxon>
        <taxon>BOP clade</taxon>
        <taxon>Oryzoideae</taxon>
        <taxon>Oryzeae</taxon>
        <taxon>Oryzinae</taxon>
        <taxon>Oryza</taxon>
        <taxon>Oryza meyeriana</taxon>
    </lineage>
</organism>
<accession>A0A6G1F576</accession>
<keyword evidence="2" id="KW-1185">Reference proteome</keyword>
<comment type="caution">
    <text evidence="1">The sequence shown here is derived from an EMBL/GenBank/DDBJ whole genome shotgun (WGS) entry which is preliminary data.</text>
</comment>
<reference evidence="1 2" key="1">
    <citation type="submission" date="2019-11" db="EMBL/GenBank/DDBJ databases">
        <title>Whole genome sequence of Oryza granulata.</title>
        <authorList>
            <person name="Li W."/>
        </authorList>
    </citation>
    <scope>NUCLEOTIDE SEQUENCE [LARGE SCALE GENOMIC DNA]</scope>
    <source>
        <strain evidence="2">cv. Menghai</strain>
        <tissue evidence="1">Leaf</tissue>
    </source>
</reference>
<dbReference type="Proteomes" id="UP000479710">
    <property type="component" value="Unassembled WGS sequence"/>
</dbReference>
<evidence type="ECO:0000313" key="2">
    <source>
        <dbReference type="Proteomes" id="UP000479710"/>
    </source>
</evidence>
<name>A0A6G1F576_9ORYZ</name>
<gene>
    <name evidence="1" type="ORF">E2562_007867</name>
</gene>
<sequence length="96" mass="11081">MAACFARHPVSTRGVFRQFLQLRPRTPPRLSPVMMVSFLSKRCPSLASQYGTQASPLLDLVEFFQLDMVLQVTHLDFLNFGFRQISDFGFQFYLLC</sequence>
<dbReference type="AlphaFoldDB" id="A0A6G1F576"/>
<evidence type="ECO:0000313" key="1">
    <source>
        <dbReference type="EMBL" id="KAF0932068.1"/>
    </source>
</evidence>